<name>K6VW21_9ACTN</name>
<proteinExistence type="predicted"/>
<dbReference type="Proteomes" id="UP000035058">
    <property type="component" value="Unassembled WGS sequence"/>
</dbReference>
<organism evidence="1 2">
    <name type="scientific">Gordonia namibiensis NBRC 108229</name>
    <dbReference type="NCBI Taxonomy" id="1208314"/>
    <lineage>
        <taxon>Bacteria</taxon>
        <taxon>Bacillati</taxon>
        <taxon>Actinomycetota</taxon>
        <taxon>Actinomycetes</taxon>
        <taxon>Mycobacteriales</taxon>
        <taxon>Gordoniaceae</taxon>
        <taxon>Gordonia</taxon>
    </lineage>
</organism>
<comment type="caution">
    <text evidence="1">The sequence shown here is derived from an EMBL/GenBank/DDBJ whole genome shotgun (WGS) entry which is preliminary data.</text>
</comment>
<reference evidence="1 2" key="1">
    <citation type="submission" date="2012-08" db="EMBL/GenBank/DDBJ databases">
        <title>Whole genome shotgun sequence of Gordonia namibiensis NBRC 108229.</title>
        <authorList>
            <person name="Isaki-Nakamura S."/>
            <person name="Hosoyama A."/>
            <person name="Tsuchikane K."/>
            <person name="Katsumata H."/>
            <person name="Baba S."/>
            <person name="Yamazaki S."/>
            <person name="Fujita N."/>
        </authorList>
    </citation>
    <scope>NUCLEOTIDE SEQUENCE [LARGE SCALE GENOMIC DNA]</scope>
    <source>
        <strain evidence="1 2">NBRC 108229</strain>
    </source>
</reference>
<accession>K6VW21</accession>
<evidence type="ECO:0000313" key="2">
    <source>
        <dbReference type="Proteomes" id="UP000035058"/>
    </source>
</evidence>
<gene>
    <name evidence="1" type="ORF">GONAM_15_01230</name>
</gene>
<dbReference type="AlphaFoldDB" id="K6VW21"/>
<dbReference type="EMBL" id="BAHE01000015">
    <property type="protein sequence ID" value="GAC00414.1"/>
    <property type="molecule type" value="Genomic_DNA"/>
</dbReference>
<keyword evidence="2" id="KW-1185">Reference proteome</keyword>
<protein>
    <submittedName>
        <fullName evidence="1">Uncharacterized protein</fullName>
    </submittedName>
</protein>
<evidence type="ECO:0000313" key="1">
    <source>
        <dbReference type="EMBL" id="GAC00414.1"/>
    </source>
</evidence>
<sequence length="81" mass="8556">MSQSRSQENPAVDPRFLELDDLEDQLHQAIAGLAAPEGGPRVDTGRVEDLKPRINTLKDDLVIDLGGGGVLDLPSPGPGTN</sequence>